<evidence type="ECO:0000259" key="7">
    <source>
        <dbReference type="Pfam" id="PF08532"/>
    </source>
</evidence>
<name>W4VG98_9BACI</name>
<dbReference type="SUPFAM" id="SSF51445">
    <property type="entry name" value="(Trans)glycosidases"/>
    <property type="match status" value="1"/>
</dbReference>
<feature type="domain" description="Beta-galactosidase trimerisation" evidence="7">
    <location>
        <begin position="308"/>
        <end position="478"/>
    </location>
</feature>
<evidence type="ECO:0000313" key="9">
    <source>
        <dbReference type="Proteomes" id="UP000019102"/>
    </source>
</evidence>
<accession>W4VG98</accession>
<dbReference type="STRING" id="1298598.JCM21714_1217"/>
<dbReference type="InterPro" id="IPR017853">
    <property type="entry name" value="GH"/>
</dbReference>
<comment type="caution">
    <text evidence="8">The sequence shown here is derived from an EMBL/GenBank/DDBJ whole genome shotgun (WGS) entry which is preliminary data.</text>
</comment>
<protein>
    <recommendedName>
        <fullName evidence="3">beta-galactosidase</fullName>
        <ecNumber evidence="3">3.2.1.23</ecNumber>
    </recommendedName>
</protein>
<evidence type="ECO:0000256" key="2">
    <source>
        <dbReference type="ARBA" id="ARBA00005940"/>
    </source>
</evidence>
<gene>
    <name evidence="8" type="ORF">JCM21714_1217</name>
</gene>
<keyword evidence="9" id="KW-1185">Reference proteome</keyword>
<evidence type="ECO:0000256" key="5">
    <source>
        <dbReference type="ARBA" id="ARBA00023295"/>
    </source>
</evidence>
<dbReference type="eggNOG" id="COG1874">
    <property type="taxonomic scope" value="Bacteria"/>
</dbReference>
<evidence type="ECO:0000256" key="3">
    <source>
        <dbReference type="ARBA" id="ARBA00012756"/>
    </source>
</evidence>
<dbReference type="EC" id="3.2.1.23" evidence="3"/>
<dbReference type="GO" id="GO:0009341">
    <property type="term" value="C:beta-galactosidase complex"/>
    <property type="evidence" value="ECO:0007669"/>
    <property type="project" value="InterPro"/>
</dbReference>
<dbReference type="EMBL" id="BAVS01000003">
    <property type="protein sequence ID" value="GAE92232.1"/>
    <property type="molecule type" value="Genomic_DNA"/>
</dbReference>
<dbReference type="InterPro" id="IPR003476">
    <property type="entry name" value="Glyco_hydro_42"/>
</dbReference>
<evidence type="ECO:0000256" key="4">
    <source>
        <dbReference type="ARBA" id="ARBA00022801"/>
    </source>
</evidence>
<evidence type="ECO:0000313" key="8">
    <source>
        <dbReference type="EMBL" id="GAE92232.1"/>
    </source>
</evidence>
<dbReference type="Proteomes" id="UP000019102">
    <property type="component" value="Unassembled WGS sequence"/>
</dbReference>
<dbReference type="Gene3D" id="3.40.50.880">
    <property type="match status" value="1"/>
</dbReference>
<dbReference type="PANTHER" id="PTHR36447:SF1">
    <property type="entry name" value="BETA-GALACTOSIDASE GANA"/>
    <property type="match status" value="1"/>
</dbReference>
<dbReference type="InterPro" id="IPR013738">
    <property type="entry name" value="Beta_galactosidase_Trimer"/>
</dbReference>
<dbReference type="AlphaFoldDB" id="W4VG98"/>
<comment type="similarity">
    <text evidence="2">Belongs to the glycosyl hydrolase 42 family.</text>
</comment>
<proteinExistence type="inferred from homology"/>
<dbReference type="Gene3D" id="3.20.20.80">
    <property type="entry name" value="Glycosidases"/>
    <property type="match status" value="1"/>
</dbReference>
<dbReference type="Pfam" id="PF02449">
    <property type="entry name" value="Glyco_hydro_42"/>
    <property type="match status" value="1"/>
</dbReference>
<evidence type="ECO:0000259" key="6">
    <source>
        <dbReference type="Pfam" id="PF02449"/>
    </source>
</evidence>
<feature type="domain" description="Glycoside hydrolase family 42 N-terminal" evidence="6">
    <location>
        <begin position="1"/>
        <end position="298"/>
    </location>
</feature>
<keyword evidence="5" id="KW-0326">Glycosidase</keyword>
<dbReference type="InterPro" id="IPR013529">
    <property type="entry name" value="Glyco_hydro_42_N"/>
</dbReference>
<dbReference type="PANTHER" id="PTHR36447">
    <property type="entry name" value="BETA-GALACTOSIDASE GANA"/>
    <property type="match status" value="1"/>
</dbReference>
<dbReference type="InterPro" id="IPR029062">
    <property type="entry name" value="Class_I_gatase-like"/>
</dbReference>
<dbReference type="CDD" id="cd03143">
    <property type="entry name" value="A4_beta-galactosidase_middle_domain"/>
    <property type="match status" value="1"/>
</dbReference>
<keyword evidence="4" id="KW-0378">Hydrolase</keyword>
<dbReference type="GO" id="GO:0005975">
    <property type="term" value="P:carbohydrate metabolic process"/>
    <property type="evidence" value="ECO:0007669"/>
    <property type="project" value="InterPro"/>
</dbReference>
<dbReference type="Pfam" id="PF08532">
    <property type="entry name" value="Glyco_hydro_42M"/>
    <property type="match status" value="1"/>
</dbReference>
<comment type="catalytic activity">
    <reaction evidence="1">
        <text>Hydrolysis of terminal non-reducing beta-D-galactose residues in beta-D-galactosides.</text>
        <dbReference type="EC" id="3.2.1.23"/>
    </reaction>
</comment>
<organism evidence="8 9">
    <name type="scientific">Gracilibacillus boraciitolerans JCM 21714</name>
    <dbReference type="NCBI Taxonomy" id="1298598"/>
    <lineage>
        <taxon>Bacteria</taxon>
        <taxon>Bacillati</taxon>
        <taxon>Bacillota</taxon>
        <taxon>Bacilli</taxon>
        <taxon>Bacillales</taxon>
        <taxon>Bacillaceae</taxon>
        <taxon>Gracilibacillus</taxon>
    </lineage>
</organism>
<evidence type="ECO:0000256" key="1">
    <source>
        <dbReference type="ARBA" id="ARBA00001412"/>
    </source>
</evidence>
<sequence>MSEKYPEVLRVGKNRVRNLHGMRHNHCYTSPVYREKTNIMNTKLADRYAEHPAVIGWHVSNEYGGDCHCDYCQDAFRDWLKEKYKTLDALNDAWWTTFWSHTYSNWSQVESPAPHGETMVHGLNLDWKRFVTAQTLDFYRHEIKPLKAAKPEMPATANFMELFEALDYAKMADDIDVISWDSYPTWHDQQDASFLAAYTAMNHDWFRSLKDGKPFLLMESTPSLTNWQPISKLKKPGMHALSSLQAVAHGSDSVQYFQWRKSRGSSEKFHGAVVDHVGHEHTRVFQEVKNLGEDLSKLDEVVGTTVAAEVAIVFDTENRWAVKDAQGPRNNGVHYERTVVEHYQAFWEQGIAVDVIDSEKDLSKYKLVVAPMLYMIRPGVGEAIEKFVQNGGTFVTTYWSGIVNENDLCFLDGFPGPLRKTLGIWSEEIDGLYDGEVNPIKTIGNNKLGIQGEYEARELCDLIHLEGAEALANYGGRFLCWSTCFNR</sequence>
<dbReference type="GO" id="GO:0004565">
    <property type="term" value="F:beta-galactosidase activity"/>
    <property type="evidence" value="ECO:0007669"/>
    <property type="project" value="UniProtKB-EC"/>
</dbReference>
<dbReference type="SUPFAM" id="SSF52317">
    <property type="entry name" value="Class I glutamine amidotransferase-like"/>
    <property type="match status" value="1"/>
</dbReference>
<reference evidence="8 9" key="1">
    <citation type="journal article" date="2014" name="Genome Announc.">
        <title>Draft Genome Sequence of the Boron-Tolerant and Moderately Halotolerant Bacterium Gracilibacillus boraciitolerans JCM 21714T.</title>
        <authorList>
            <person name="Ahmed I."/>
            <person name="Oshima K."/>
            <person name="Suda W."/>
            <person name="Kitamura K."/>
            <person name="Iida T."/>
            <person name="Ohmori Y."/>
            <person name="Fujiwara T."/>
            <person name="Hattori M."/>
            <person name="Ohkuma M."/>
        </authorList>
    </citation>
    <scope>NUCLEOTIDE SEQUENCE [LARGE SCALE GENOMIC DNA]</scope>
    <source>
        <strain evidence="8 9">JCM 21714</strain>
    </source>
</reference>